<feature type="transmembrane region" description="Helical" evidence="1">
    <location>
        <begin position="838"/>
        <end position="862"/>
    </location>
</feature>
<evidence type="ECO:0008006" key="4">
    <source>
        <dbReference type="Google" id="ProtNLM"/>
    </source>
</evidence>
<feature type="transmembrane region" description="Helical" evidence="1">
    <location>
        <begin position="874"/>
        <end position="901"/>
    </location>
</feature>
<keyword evidence="1" id="KW-0472">Membrane</keyword>
<keyword evidence="1" id="KW-1133">Transmembrane helix</keyword>
<dbReference type="Proteomes" id="UP001162131">
    <property type="component" value="Unassembled WGS sequence"/>
</dbReference>
<gene>
    <name evidence="2" type="ORF">BSTOLATCC_MIC17452</name>
</gene>
<feature type="transmembrane region" description="Helical" evidence="1">
    <location>
        <begin position="682"/>
        <end position="700"/>
    </location>
</feature>
<organism evidence="2 3">
    <name type="scientific">Blepharisma stoltei</name>
    <dbReference type="NCBI Taxonomy" id="1481888"/>
    <lineage>
        <taxon>Eukaryota</taxon>
        <taxon>Sar</taxon>
        <taxon>Alveolata</taxon>
        <taxon>Ciliophora</taxon>
        <taxon>Postciliodesmatophora</taxon>
        <taxon>Heterotrichea</taxon>
        <taxon>Heterotrichida</taxon>
        <taxon>Blepharismidae</taxon>
        <taxon>Blepharisma</taxon>
    </lineage>
</organism>
<feature type="transmembrane region" description="Helical" evidence="1">
    <location>
        <begin position="572"/>
        <end position="590"/>
    </location>
</feature>
<proteinExistence type="predicted"/>
<dbReference type="AlphaFoldDB" id="A0AAU9IRZ0"/>
<feature type="transmembrane region" description="Helical" evidence="1">
    <location>
        <begin position="955"/>
        <end position="971"/>
    </location>
</feature>
<feature type="transmembrane region" description="Helical" evidence="1">
    <location>
        <begin position="610"/>
        <end position="632"/>
    </location>
</feature>
<dbReference type="EMBL" id="CAJZBQ010000017">
    <property type="protein sequence ID" value="CAG9316819.1"/>
    <property type="molecule type" value="Genomic_DNA"/>
</dbReference>
<keyword evidence="3" id="KW-1185">Reference proteome</keyword>
<feature type="transmembrane region" description="Helical" evidence="1">
    <location>
        <begin position="721"/>
        <end position="744"/>
    </location>
</feature>
<reference evidence="2" key="1">
    <citation type="submission" date="2021-09" db="EMBL/GenBank/DDBJ databases">
        <authorList>
            <consortium name="AG Swart"/>
            <person name="Singh M."/>
            <person name="Singh A."/>
            <person name="Seah K."/>
            <person name="Emmerich C."/>
        </authorList>
    </citation>
    <scope>NUCLEOTIDE SEQUENCE</scope>
    <source>
        <strain evidence="2">ATCC30299</strain>
    </source>
</reference>
<evidence type="ECO:0000313" key="3">
    <source>
        <dbReference type="Proteomes" id="UP001162131"/>
    </source>
</evidence>
<evidence type="ECO:0000256" key="1">
    <source>
        <dbReference type="SAM" id="Phobius"/>
    </source>
</evidence>
<protein>
    <recommendedName>
        <fullName evidence="4">Ion transport domain-containing protein</fullName>
    </recommendedName>
</protein>
<evidence type="ECO:0000313" key="2">
    <source>
        <dbReference type="EMBL" id="CAG9316819.1"/>
    </source>
</evidence>
<name>A0AAU9IRZ0_9CILI</name>
<sequence>MKEDNNNQKPLIDLIPGGYTTSGLQFGTNKLLKVAVLDGSNTERSENPDSNSDLYKFLSSIELNHLTVARKIGLNPDFFKSHPDLLNSGEPVRIAIEKGHIEFANELLGAGYTCWPGILIRAIRENNDKAIKHILQGKFYDESWNELNIWYLLYRGFITHAETLYYQTPLKSAYSIDNDIKILLKDQRLLRFGIKTALTEGIDDIASSMLTQNPNALTPDMIELALDKHNLDFLRKIWTGDIRVQKNGLPKKRLKSSDLWKVLDAASQEDKETLAEKLEVSFIISYLLERKLIAEVKKVMTWPGAADEPGVLEVFIQHEEQELAKEILEKRESQITIEEFEFCLDKQQLWLAIEMLKWKAALSSLKNYKIQKKILKWLADGRYCYCAMEMLSHIPADCWRFELTRKLTMTVNTFIKKTDEIVKCHRPLLFLVLLAEFLIKIAPKNIYYTHVCTKTSNLLLTLAKQIEDNIFEEEELRYRMCQLDSHGRMLIVIIAENRFYSLLENNDIGSIISKLWVGSRKHQGLLKASTLYRSYNAPASTEERIALFGTMDRNKSYLFQYSQLIDSCSLRFLGQAASTILLVIFYTAMIHSATLEGEMDDVTEDYTAMVFLRLSQVWIIGIIIERLLHFLYGIKTNRGILWDYWVLLDFLVFLQMIFIMTSVNKKYVGEGKLIYWTTSVKFNSYMHSIQLFLIWLRLLGIGDTSKTYGPMLRIIMLMIKILLRFAFIFGCYFFLGASVFTSLFSKYTTGGEFSTFGNSFKKMYLSMYALYDMTVFTEYQAFGAVVYEIYVIISFMLLYNLATAFLYNIYYSEMVMAESEHRCVLILEYNKWSWDDRYGLMILLPTPFSAISACLSPFLLISKKPGYWNSLFSKIFYVIYVIPQFIVFAIITLILVPFVYIGTIEPFARRGNKKKQVLNILEKPSQDHTDESESDDDPDFDEKVVVYKGFSFRRALVWLIIGPIIVILSYLRDLLEFWTLIYKDYQDLEEETEISKVQAIVNEKLMKDLHVILSKIQVSHISVDEFLNEFIEEDNKTLNPVVLENTAAMTERHRLLGEYFKQLPNSQKKGIISVSLIKDLLPQQSYYSASYIDRARHISVYTIAKAAKEFRVVTGTINIKGALVPKQLITGETPQIKRLDVSTKKAKLRVDLVINDFEDISRLMSEHTKHFEQEWINSQRSSTMRESK</sequence>
<keyword evidence="1" id="KW-0812">Transmembrane</keyword>
<feature type="transmembrane region" description="Helical" evidence="1">
    <location>
        <begin position="644"/>
        <end position="662"/>
    </location>
</feature>
<accession>A0AAU9IRZ0</accession>
<comment type="caution">
    <text evidence="2">The sequence shown here is derived from an EMBL/GenBank/DDBJ whole genome shotgun (WGS) entry which is preliminary data.</text>
</comment>
<feature type="transmembrane region" description="Helical" evidence="1">
    <location>
        <begin position="789"/>
        <end position="810"/>
    </location>
</feature>